<gene>
    <name evidence="1" type="ORF">B0I21_103255</name>
</gene>
<evidence type="ECO:0000313" key="1">
    <source>
        <dbReference type="EMBL" id="TDS14756.1"/>
    </source>
</evidence>
<name>A0A4R7D701_9SPHI</name>
<dbReference type="EMBL" id="SNZV01000003">
    <property type="protein sequence ID" value="TDS14756.1"/>
    <property type="molecule type" value="Genomic_DNA"/>
</dbReference>
<dbReference type="Proteomes" id="UP000294752">
    <property type="component" value="Unassembled WGS sequence"/>
</dbReference>
<sequence length="168" mass="19301">MDNTVENRLKFFAIYWGQRVCLAVYPHEGEHIDKVGQWNIHHVSHLRLKPISGITAEDACYIAMLLVQRPDSMSKLTEGNVKVRGRIDGDHAWDELVMEFGGSFNYTVRYRGGDFLVWIDKGRSEWNSNNHLEVYDYLRSKGYALPAYGLSVDELVKRGWIVLEGGPQ</sequence>
<proteinExistence type="predicted"/>
<comment type="caution">
    <text evidence="1">The sequence shown here is derived from an EMBL/GenBank/DDBJ whole genome shotgun (WGS) entry which is preliminary data.</text>
</comment>
<accession>A0A4R7D701</accession>
<protein>
    <submittedName>
        <fullName evidence="1">Uncharacterized protein</fullName>
    </submittedName>
</protein>
<dbReference type="OrthoDB" id="1273921at2"/>
<keyword evidence="2" id="KW-1185">Reference proteome</keyword>
<dbReference type="AlphaFoldDB" id="A0A4R7D701"/>
<organism evidence="1 2">
    <name type="scientific">Sphingobacterium paludis</name>
    <dbReference type="NCBI Taxonomy" id="1476465"/>
    <lineage>
        <taxon>Bacteria</taxon>
        <taxon>Pseudomonadati</taxon>
        <taxon>Bacteroidota</taxon>
        <taxon>Sphingobacteriia</taxon>
        <taxon>Sphingobacteriales</taxon>
        <taxon>Sphingobacteriaceae</taxon>
        <taxon>Sphingobacterium</taxon>
    </lineage>
</organism>
<evidence type="ECO:0000313" key="2">
    <source>
        <dbReference type="Proteomes" id="UP000294752"/>
    </source>
</evidence>
<dbReference type="RefSeq" id="WP_133639796.1">
    <property type="nucleotide sequence ID" value="NZ_SNZV01000003.1"/>
</dbReference>
<reference evidence="1 2" key="1">
    <citation type="submission" date="2019-03" db="EMBL/GenBank/DDBJ databases">
        <title>Genomic Encyclopedia of Type Strains, Phase III (KMG-III): the genomes of soil and plant-associated and newly described type strains.</title>
        <authorList>
            <person name="Whitman W."/>
        </authorList>
    </citation>
    <scope>NUCLEOTIDE SEQUENCE [LARGE SCALE GENOMIC DNA]</scope>
    <source>
        <strain evidence="1 2">CGMCC 1.12801</strain>
    </source>
</reference>